<dbReference type="EMBL" id="JBBPBM010000041">
    <property type="protein sequence ID" value="KAK8524495.1"/>
    <property type="molecule type" value="Genomic_DNA"/>
</dbReference>
<protein>
    <submittedName>
        <fullName evidence="2">Uncharacterized protein</fullName>
    </submittedName>
</protein>
<feature type="region of interest" description="Disordered" evidence="1">
    <location>
        <begin position="21"/>
        <end position="49"/>
    </location>
</feature>
<reference evidence="2 3" key="1">
    <citation type="journal article" date="2024" name="G3 (Bethesda)">
        <title>Genome assembly of Hibiscus sabdariffa L. provides insights into metabolisms of medicinal natural products.</title>
        <authorList>
            <person name="Kim T."/>
        </authorList>
    </citation>
    <scope>NUCLEOTIDE SEQUENCE [LARGE SCALE GENOMIC DNA]</scope>
    <source>
        <strain evidence="2">TK-2024</strain>
        <tissue evidence="2">Old leaves</tissue>
    </source>
</reference>
<sequence>MIVASPAVVVVACTRHRRDSGRPFDEPRLPTTSSFPSFPRSRLGFDHPRPRMSQIETRLVWLEGRFTLVQTCRRLDSEDHHAVEGGFLFWMYFVRILVDNDDMRMVVNGSLEVSGACCNGD</sequence>
<keyword evidence="3" id="KW-1185">Reference proteome</keyword>
<accession>A0ABR2CVW5</accession>
<name>A0ABR2CVW5_9ROSI</name>
<feature type="compositionally biased region" description="Low complexity" evidence="1">
    <location>
        <begin position="29"/>
        <end position="42"/>
    </location>
</feature>
<gene>
    <name evidence="2" type="ORF">V6N12_029360</name>
</gene>
<proteinExistence type="predicted"/>
<evidence type="ECO:0000256" key="1">
    <source>
        <dbReference type="SAM" id="MobiDB-lite"/>
    </source>
</evidence>
<organism evidence="2 3">
    <name type="scientific">Hibiscus sabdariffa</name>
    <name type="common">roselle</name>
    <dbReference type="NCBI Taxonomy" id="183260"/>
    <lineage>
        <taxon>Eukaryota</taxon>
        <taxon>Viridiplantae</taxon>
        <taxon>Streptophyta</taxon>
        <taxon>Embryophyta</taxon>
        <taxon>Tracheophyta</taxon>
        <taxon>Spermatophyta</taxon>
        <taxon>Magnoliopsida</taxon>
        <taxon>eudicotyledons</taxon>
        <taxon>Gunneridae</taxon>
        <taxon>Pentapetalae</taxon>
        <taxon>rosids</taxon>
        <taxon>malvids</taxon>
        <taxon>Malvales</taxon>
        <taxon>Malvaceae</taxon>
        <taxon>Malvoideae</taxon>
        <taxon>Hibiscus</taxon>
    </lineage>
</organism>
<evidence type="ECO:0000313" key="2">
    <source>
        <dbReference type="EMBL" id="KAK8524495.1"/>
    </source>
</evidence>
<evidence type="ECO:0000313" key="3">
    <source>
        <dbReference type="Proteomes" id="UP001472677"/>
    </source>
</evidence>
<comment type="caution">
    <text evidence="2">The sequence shown here is derived from an EMBL/GenBank/DDBJ whole genome shotgun (WGS) entry which is preliminary data.</text>
</comment>
<dbReference type="Proteomes" id="UP001472677">
    <property type="component" value="Unassembled WGS sequence"/>
</dbReference>